<evidence type="ECO:0000256" key="7">
    <source>
        <dbReference type="RuleBase" id="RU000405"/>
    </source>
</evidence>
<dbReference type="InterPro" id="IPR018297">
    <property type="entry name" value="A/G_cyclase_CS"/>
</dbReference>
<dbReference type="InterPro" id="IPR000014">
    <property type="entry name" value="PAS"/>
</dbReference>
<dbReference type="InterPro" id="IPR001054">
    <property type="entry name" value="A/G_cyclase"/>
</dbReference>
<dbReference type="SUPFAM" id="SSF158472">
    <property type="entry name" value="HAMP domain-like"/>
    <property type="match status" value="1"/>
</dbReference>
<evidence type="ECO:0000256" key="5">
    <source>
        <dbReference type="ARBA" id="ARBA00023136"/>
    </source>
</evidence>
<evidence type="ECO:0000256" key="8">
    <source>
        <dbReference type="SAM" id="Phobius"/>
    </source>
</evidence>
<dbReference type="RefSeq" id="WP_393009770.1">
    <property type="nucleotide sequence ID" value="NZ_JAZAQF010000001.1"/>
</dbReference>
<dbReference type="CDD" id="cd12913">
    <property type="entry name" value="PDC1_MCP_like"/>
    <property type="match status" value="1"/>
</dbReference>
<dbReference type="PROSITE" id="PS50113">
    <property type="entry name" value="PAC"/>
    <property type="match status" value="1"/>
</dbReference>
<dbReference type="PROSITE" id="PS00452">
    <property type="entry name" value="GUANYLATE_CYCLASE_1"/>
    <property type="match status" value="1"/>
</dbReference>
<dbReference type="Gene3D" id="3.30.70.1230">
    <property type="entry name" value="Nucleotide cyclase"/>
    <property type="match status" value="1"/>
</dbReference>
<dbReference type="InterPro" id="IPR050401">
    <property type="entry name" value="Cyclic_nucleotide_synthase"/>
</dbReference>
<keyword evidence="4 8" id="KW-1133">Transmembrane helix</keyword>
<evidence type="ECO:0000313" key="13">
    <source>
        <dbReference type="Proteomes" id="UP001604335"/>
    </source>
</evidence>
<protein>
    <submittedName>
        <fullName evidence="12">Adenylate/guanylate cyclase domain-containing protein</fullName>
    </submittedName>
</protein>
<evidence type="ECO:0000256" key="1">
    <source>
        <dbReference type="ARBA" id="ARBA00004370"/>
    </source>
</evidence>
<evidence type="ECO:0000259" key="10">
    <source>
        <dbReference type="PROSITE" id="PS50125"/>
    </source>
</evidence>
<name>A0ABW7C4Z3_9CYAN</name>
<evidence type="ECO:0000259" key="9">
    <source>
        <dbReference type="PROSITE" id="PS50113"/>
    </source>
</evidence>
<dbReference type="InterPro" id="IPR029787">
    <property type="entry name" value="Nucleotide_cyclase"/>
</dbReference>
<keyword evidence="5 8" id="KW-0472">Membrane</keyword>
<dbReference type="InterPro" id="IPR003660">
    <property type="entry name" value="HAMP_dom"/>
</dbReference>
<dbReference type="Gene3D" id="6.10.340.10">
    <property type="match status" value="1"/>
</dbReference>
<dbReference type="Proteomes" id="UP001604335">
    <property type="component" value="Unassembled WGS sequence"/>
</dbReference>
<sequence>MKLVQPIQSIPKRFRQLRLRWLVVPLILQVAGAVGLTGWLSLRNGQRAVNDLAARLSGEIAAKVEQHVQGYLGTSELFLRIDAASVAAGNLNLDDFTALQRYFWHQVHITPAVSALYYGNAEGNFLQVERGNPSTVSVRTTATAPNWRIYTLNKQGQRDRFVSSRPYDPRKRPWYRAAVARGSLAWSPIYVFTEPPILGITPALPIYASSPSTVTASGTPLTTETLKGVLAIDLPLEQLSTFLRGLKVGRTGEMFIVERLTGALVATSSEEPLFARDAQNQPRRLKPEESRDPRIRAAGEFLRDRFGTYRQVSKRYQGIVRPKGSDRIFIDVLPLENDYGLDWVTVTVVPERDFTSQIQENTRITALLCLGALGLAVLMAIATTRWIVDPVSRISRAAEAIAEGNLNQTAAASPILEVDRLAESFNRMAFQLRQAFAAWEEANQNLELKVQQRTAALTLSEAKLQEKERYLRLILDNIPQHVFWKDTDLVFQGCNKNWAEAAGLENPEAVIGLTDFDLVRDPEAAEAFREQDRRVIESDRPVWHAIAPKQKPGATGETIWLDISKIPIHDNQRRVIGLLGVVEDITLRKQAEEALRREQEKSERLLLNILPRTVADRLKQNVQPDGSTESEPIAQHFEEVSILFADIVGFTPLSSQLPPIDLVTWLNRIFSQFDHLAERHHLEKIKTLGDAYMVAAGLPLPMEDPTAAMANMALDMQRVIHGFQDEFQQTLGRSLEIRVGMNTGPVIAGVIGIRKFIYDLWGDTVNIASRMESQGLASRIQVTETVYQALRDRYEFESRGEIDVKGRGPMRTYWLTGRKTTAALDVVAAAIDSGQEF</sequence>
<dbReference type="Pfam" id="PF08448">
    <property type="entry name" value="PAS_4"/>
    <property type="match status" value="1"/>
</dbReference>
<evidence type="ECO:0000259" key="11">
    <source>
        <dbReference type="PROSITE" id="PS50885"/>
    </source>
</evidence>
<dbReference type="InterPro" id="IPR000700">
    <property type="entry name" value="PAS-assoc_C"/>
</dbReference>
<keyword evidence="13" id="KW-1185">Reference proteome</keyword>
<gene>
    <name evidence="12" type="ORF">VPK24_00560</name>
</gene>
<keyword evidence="2 8" id="KW-0812">Transmembrane</keyword>
<reference evidence="13" key="1">
    <citation type="journal article" date="2024" name="Algal Res.">
        <title>Biochemical, toxicological and genomic investigation of a high-biomass producing Limnothrix strain isolated from Italian shallow drinking water reservoir.</title>
        <authorList>
            <person name="Simonazzi M."/>
            <person name="Shishido T.K."/>
            <person name="Delbaje E."/>
            <person name="Wahlsten M."/>
            <person name="Fewer D.P."/>
            <person name="Sivonen K."/>
            <person name="Pezzolesi L."/>
            <person name="Pistocchi R."/>
        </authorList>
    </citation>
    <scope>NUCLEOTIDE SEQUENCE [LARGE SCALE GENOMIC DNA]</scope>
    <source>
        <strain evidence="13">LRLZ20PSL1</strain>
    </source>
</reference>
<dbReference type="CDD" id="cd07302">
    <property type="entry name" value="CHD"/>
    <property type="match status" value="1"/>
</dbReference>
<dbReference type="PROSITE" id="PS50885">
    <property type="entry name" value="HAMP"/>
    <property type="match status" value="1"/>
</dbReference>
<dbReference type="EMBL" id="JAZAQF010000001">
    <property type="protein sequence ID" value="MFG3816111.1"/>
    <property type="molecule type" value="Genomic_DNA"/>
</dbReference>
<comment type="caution">
    <text evidence="12">The sequence shown here is derived from an EMBL/GenBank/DDBJ whole genome shotgun (WGS) entry which is preliminary data.</text>
</comment>
<dbReference type="PROSITE" id="PS50125">
    <property type="entry name" value="GUANYLATE_CYCLASE_2"/>
    <property type="match status" value="1"/>
</dbReference>
<feature type="transmembrane region" description="Helical" evidence="8">
    <location>
        <begin position="21"/>
        <end position="42"/>
    </location>
</feature>
<dbReference type="SMART" id="SM00304">
    <property type="entry name" value="HAMP"/>
    <property type="match status" value="1"/>
</dbReference>
<dbReference type="PANTHER" id="PTHR11920">
    <property type="entry name" value="GUANYLYL CYCLASE"/>
    <property type="match status" value="1"/>
</dbReference>
<dbReference type="InterPro" id="IPR013656">
    <property type="entry name" value="PAS_4"/>
</dbReference>
<dbReference type="PANTHER" id="PTHR11920:SF335">
    <property type="entry name" value="GUANYLATE CYCLASE"/>
    <property type="match status" value="1"/>
</dbReference>
<evidence type="ECO:0000256" key="6">
    <source>
        <dbReference type="ARBA" id="ARBA00023239"/>
    </source>
</evidence>
<dbReference type="Gene3D" id="3.30.450.20">
    <property type="entry name" value="PAS domain"/>
    <property type="match status" value="2"/>
</dbReference>
<accession>A0ABW7C4Z3</accession>
<dbReference type="Pfam" id="PF00211">
    <property type="entry name" value="Guanylate_cyc"/>
    <property type="match status" value="1"/>
</dbReference>
<comment type="similarity">
    <text evidence="7">Belongs to the adenylyl cyclase class-4/guanylyl cyclase family.</text>
</comment>
<evidence type="ECO:0000313" key="12">
    <source>
        <dbReference type="EMBL" id="MFG3816111.1"/>
    </source>
</evidence>
<comment type="subcellular location">
    <subcellularLocation>
        <location evidence="1">Membrane</location>
    </subcellularLocation>
</comment>
<feature type="domain" description="PAC" evidence="9">
    <location>
        <begin position="544"/>
        <end position="597"/>
    </location>
</feature>
<dbReference type="CDD" id="cd06225">
    <property type="entry name" value="HAMP"/>
    <property type="match status" value="1"/>
</dbReference>
<evidence type="ECO:0000256" key="3">
    <source>
        <dbReference type="ARBA" id="ARBA00022741"/>
    </source>
</evidence>
<keyword evidence="3" id="KW-0547">Nucleotide-binding</keyword>
<dbReference type="SUPFAM" id="SSF55073">
    <property type="entry name" value="Nucleotide cyclase"/>
    <property type="match status" value="1"/>
</dbReference>
<evidence type="ECO:0000256" key="4">
    <source>
        <dbReference type="ARBA" id="ARBA00022989"/>
    </source>
</evidence>
<proteinExistence type="inferred from homology"/>
<feature type="domain" description="Guanylate cyclase" evidence="10">
    <location>
        <begin position="641"/>
        <end position="772"/>
    </location>
</feature>
<dbReference type="NCBIfam" id="TIGR00229">
    <property type="entry name" value="sensory_box"/>
    <property type="match status" value="1"/>
</dbReference>
<dbReference type="InterPro" id="IPR035965">
    <property type="entry name" value="PAS-like_dom_sf"/>
</dbReference>
<dbReference type="SUPFAM" id="SSF55785">
    <property type="entry name" value="PYP-like sensor domain (PAS domain)"/>
    <property type="match status" value="1"/>
</dbReference>
<feature type="domain" description="HAMP" evidence="11">
    <location>
        <begin position="385"/>
        <end position="437"/>
    </location>
</feature>
<dbReference type="CDD" id="cd00130">
    <property type="entry name" value="PAS"/>
    <property type="match status" value="1"/>
</dbReference>
<keyword evidence="6 7" id="KW-0456">Lyase</keyword>
<evidence type="ECO:0000256" key="2">
    <source>
        <dbReference type="ARBA" id="ARBA00022692"/>
    </source>
</evidence>
<dbReference type="Pfam" id="PF00672">
    <property type="entry name" value="HAMP"/>
    <property type="match status" value="1"/>
</dbReference>
<organism evidence="12 13">
    <name type="scientific">Limnothrix redekei LRLZ20PSL1</name>
    <dbReference type="NCBI Taxonomy" id="3112953"/>
    <lineage>
        <taxon>Bacteria</taxon>
        <taxon>Bacillati</taxon>
        <taxon>Cyanobacteriota</taxon>
        <taxon>Cyanophyceae</taxon>
        <taxon>Pseudanabaenales</taxon>
        <taxon>Pseudanabaenaceae</taxon>
        <taxon>Limnothrix</taxon>
    </lineage>
</organism>
<dbReference type="SMART" id="SM00044">
    <property type="entry name" value="CYCc"/>
    <property type="match status" value="1"/>
</dbReference>